<dbReference type="EMBL" id="CAXAMN010000647">
    <property type="protein sequence ID" value="CAK8989858.1"/>
    <property type="molecule type" value="Genomic_DNA"/>
</dbReference>
<dbReference type="SUPFAM" id="SSF53335">
    <property type="entry name" value="S-adenosyl-L-methionine-dependent methyltransferases"/>
    <property type="match status" value="1"/>
</dbReference>
<feature type="compositionally biased region" description="Low complexity" evidence="3">
    <location>
        <begin position="200"/>
        <end position="230"/>
    </location>
</feature>
<dbReference type="Gene3D" id="3.40.50.150">
    <property type="entry name" value="Vaccinia Virus protein VP39"/>
    <property type="match status" value="1"/>
</dbReference>
<organism evidence="4 5">
    <name type="scientific">Durusdinium trenchii</name>
    <dbReference type="NCBI Taxonomy" id="1381693"/>
    <lineage>
        <taxon>Eukaryota</taxon>
        <taxon>Sar</taxon>
        <taxon>Alveolata</taxon>
        <taxon>Dinophyceae</taxon>
        <taxon>Suessiales</taxon>
        <taxon>Symbiodiniaceae</taxon>
        <taxon>Durusdinium</taxon>
    </lineage>
</organism>
<sequence>MAPKKCSPAGIAAKAAGRKPKLSVAKARLEANVKRQKTSHDGNDSAALPNDRKGSGGPLISDFMIMIPKQEPQEDSFAGDVICKEEGPPSPVGTVTLDSFVNGFQSEGDWKTKLQESWKSLDDGDLASLMQQAVECPMLKEYKILQDTKPNNPVDDFKLFVHWLVQKKVSSRITASAAASMSDKPVSPEHRGGLPDDTAEQQAPTAAATTQELHNTSSTALEEAAETAAAPMADQHDPAKQQAATHPAATLDKMGNTRSTAPLETANKHKATSISAASAKTDVEFVEVFLEDEAKCVAAVKQHHLFPAYLKFCQKHKPFIHFDWTHPGDGKQVDTVRNIRHFNSYLKNAEAPLLDISKLLRQYEAAMFDYDSTDDYVFPDLLLRVRSHPMFNEFIEDVYTNIEEPRYIQSGWTFGSWPHNDFKKFNTFLIQKGQPPIDLAEAWPAILAGWHYGLSTAELDLLSEEDFISALSAAQGHPLFREFWSSQLLEKPHQPRFASSSAHQVSNLESFVIYLRDTVKAYMKAGVAGEEHFNKYFGKMAPEETAGEGKQEQVEVEESKQAAMEWGSNCDPEFIANSLMNDENCPYCLEDEISRVKKFEHFAEYFHFLKKEEFVDDDYSYGDPEGDPVEDLVHFLRWFQKSPHSKINTETVTKRLDQKEAACMGVGADDGQVDEISEPGDVYDARIPVAEAEELVRRAVDAYPDPEDVMGSAAEVFEDAMRCAVQGLKPAFNLDMTETVASVSTFNGCLDVMELNRPHWVVLENVESIERETDDSSESNLKLCIDEIEKRGYAVECILLDAEWFGLPQSRRRVYFVCLDLRNQDIAVSAASFFEDVKTLIRQMYLEENFLLPDDDPALAEHFEFLSDRDDVADSDGGWTSLHMSVAEKRGIPWPLQIPKAVQASKWFPLLTKRAREVVGFAADDKYRMKKKVSVADVYHSANRYSTGTRSLPVILPRSIAWSFAKQRPLLGRELLRCQGHSYDHDFLSSFTESQLGNLAGNAFAGNVIVAVVLAVMCSLRYSSESEMSEAEDIRQMVQYRGYDSAGIGVHGVPIKVRKKVGKARASDGDFRRSAAKSRGGFETLQLAQEA</sequence>
<feature type="region of interest" description="Disordered" evidence="3">
    <location>
        <begin position="176"/>
        <end position="247"/>
    </location>
</feature>
<name>A0ABP0HJ95_9DINO</name>
<evidence type="ECO:0000256" key="2">
    <source>
        <dbReference type="ARBA" id="ARBA00022679"/>
    </source>
</evidence>
<evidence type="ECO:0000256" key="3">
    <source>
        <dbReference type="SAM" id="MobiDB-lite"/>
    </source>
</evidence>
<protein>
    <recommendedName>
        <fullName evidence="6">DNA (cytosine-5-)-methyltransferase</fullName>
    </recommendedName>
</protein>
<evidence type="ECO:0008006" key="6">
    <source>
        <dbReference type="Google" id="ProtNLM"/>
    </source>
</evidence>
<keyword evidence="2" id="KW-0808">Transferase</keyword>
<dbReference type="Proteomes" id="UP001642484">
    <property type="component" value="Unassembled WGS sequence"/>
</dbReference>
<comment type="caution">
    <text evidence="4">The sequence shown here is derived from an EMBL/GenBank/DDBJ whole genome shotgun (WGS) entry which is preliminary data.</text>
</comment>
<dbReference type="InterPro" id="IPR001525">
    <property type="entry name" value="C5_MeTfrase"/>
</dbReference>
<evidence type="ECO:0000256" key="1">
    <source>
        <dbReference type="ARBA" id="ARBA00022603"/>
    </source>
</evidence>
<reference evidence="4 5" key="1">
    <citation type="submission" date="2024-02" db="EMBL/GenBank/DDBJ databases">
        <authorList>
            <person name="Chen Y."/>
            <person name="Shah S."/>
            <person name="Dougan E. K."/>
            <person name="Thang M."/>
            <person name="Chan C."/>
        </authorList>
    </citation>
    <scope>NUCLEOTIDE SEQUENCE [LARGE SCALE GENOMIC DNA]</scope>
</reference>
<dbReference type="InterPro" id="IPR029063">
    <property type="entry name" value="SAM-dependent_MTases_sf"/>
</dbReference>
<gene>
    <name evidence="4" type="ORF">CCMP2556_LOCUS1821</name>
</gene>
<feature type="compositionally biased region" description="Basic and acidic residues" evidence="3">
    <location>
        <begin position="27"/>
        <end position="43"/>
    </location>
</feature>
<proteinExistence type="predicted"/>
<feature type="region of interest" description="Disordered" evidence="3">
    <location>
        <begin position="1"/>
        <end position="60"/>
    </location>
</feature>
<evidence type="ECO:0000313" key="4">
    <source>
        <dbReference type="EMBL" id="CAK8989858.1"/>
    </source>
</evidence>
<keyword evidence="1" id="KW-0489">Methyltransferase</keyword>
<dbReference type="Pfam" id="PF00145">
    <property type="entry name" value="DNA_methylase"/>
    <property type="match status" value="1"/>
</dbReference>
<accession>A0ABP0HJ95</accession>
<keyword evidence="5" id="KW-1185">Reference proteome</keyword>
<evidence type="ECO:0000313" key="5">
    <source>
        <dbReference type="Proteomes" id="UP001642484"/>
    </source>
</evidence>